<reference evidence="1 2" key="1">
    <citation type="submission" date="2016-04" db="EMBL/GenBank/DDBJ databases">
        <title>Genome sequence of Methanobrevibacter filiformis DSM 11501.</title>
        <authorList>
            <person name="Poehlein A."/>
            <person name="Seedorf H."/>
            <person name="Daniel R."/>
        </authorList>
    </citation>
    <scope>NUCLEOTIDE SEQUENCE [LARGE SCALE GENOMIC DNA]</scope>
    <source>
        <strain evidence="1 2">DSM 11501</strain>
    </source>
</reference>
<organism evidence="1 2">
    <name type="scientific">Methanobrevibacter filiformis</name>
    <dbReference type="NCBI Taxonomy" id="55758"/>
    <lineage>
        <taxon>Archaea</taxon>
        <taxon>Methanobacteriati</taxon>
        <taxon>Methanobacteriota</taxon>
        <taxon>Methanomada group</taxon>
        <taxon>Methanobacteria</taxon>
        <taxon>Methanobacteriales</taxon>
        <taxon>Methanobacteriaceae</taxon>
        <taxon>Methanobrevibacter</taxon>
    </lineage>
</organism>
<protein>
    <submittedName>
        <fullName evidence="1">MarR family protein</fullName>
    </submittedName>
</protein>
<dbReference type="AlphaFoldDB" id="A0A162FHL0"/>
<dbReference type="PATRIC" id="fig|55758.3.peg.2133"/>
<dbReference type="OrthoDB" id="77274at2157"/>
<keyword evidence="2" id="KW-1185">Reference proteome</keyword>
<evidence type="ECO:0000313" key="1">
    <source>
        <dbReference type="EMBL" id="KZX10060.1"/>
    </source>
</evidence>
<dbReference type="Gene3D" id="1.10.10.10">
    <property type="entry name" value="Winged helix-like DNA-binding domain superfamily/Winged helix DNA-binding domain"/>
    <property type="match status" value="1"/>
</dbReference>
<comment type="caution">
    <text evidence="1">The sequence shown here is derived from an EMBL/GenBank/DDBJ whole genome shotgun (WGS) entry which is preliminary data.</text>
</comment>
<accession>A0A162FHL0</accession>
<dbReference type="InterPro" id="IPR036388">
    <property type="entry name" value="WH-like_DNA-bd_sf"/>
</dbReference>
<dbReference type="InterPro" id="IPR036390">
    <property type="entry name" value="WH_DNA-bd_sf"/>
</dbReference>
<dbReference type="RefSeq" id="WP_066974018.1">
    <property type="nucleotide sequence ID" value="NZ_LWMT01000289.1"/>
</dbReference>
<dbReference type="Proteomes" id="UP000077066">
    <property type="component" value="Unassembled WGS sequence"/>
</dbReference>
<evidence type="ECO:0000313" key="2">
    <source>
        <dbReference type="Proteomes" id="UP000077066"/>
    </source>
</evidence>
<name>A0A162FHL0_9EURY</name>
<dbReference type="Pfam" id="PF25212">
    <property type="entry name" value="HVO_A0114"/>
    <property type="match status" value="1"/>
</dbReference>
<dbReference type="SUPFAM" id="SSF46785">
    <property type="entry name" value="Winged helix' DNA-binding domain"/>
    <property type="match status" value="1"/>
</dbReference>
<dbReference type="EMBL" id="LWMT01000289">
    <property type="protein sequence ID" value="KZX10060.1"/>
    <property type="molecule type" value="Genomic_DNA"/>
</dbReference>
<gene>
    <name evidence="1" type="ORF">MBFIL_19140</name>
</gene>
<sequence>MIITLIKEETTKEYDEKMKKKYGSIEKLEKILEKTPKNILYADLENWKLLLENPEENIRLEEIIITDNLSIGENEIKILNIIKNEKPKSVREIALKIKKDPANINNKINHLAEEGLISFEKGLKNSKIPILNYDKIEIAI</sequence>
<proteinExistence type="predicted"/>